<accession>X1QMN1</accession>
<organism evidence="1">
    <name type="scientific">marine sediment metagenome</name>
    <dbReference type="NCBI Taxonomy" id="412755"/>
    <lineage>
        <taxon>unclassified sequences</taxon>
        <taxon>metagenomes</taxon>
        <taxon>ecological metagenomes</taxon>
    </lineage>
</organism>
<gene>
    <name evidence="1" type="ORF">S12H4_06465</name>
</gene>
<proteinExistence type="predicted"/>
<dbReference type="EMBL" id="BARW01002272">
    <property type="protein sequence ID" value="GAI69817.1"/>
    <property type="molecule type" value="Genomic_DNA"/>
</dbReference>
<reference evidence="1" key="1">
    <citation type="journal article" date="2014" name="Front. Microbiol.">
        <title>High frequency of phylogenetically diverse reductive dehalogenase-homologous genes in deep subseafloor sedimentary metagenomes.</title>
        <authorList>
            <person name="Kawai M."/>
            <person name="Futagami T."/>
            <person name="Toyoda A."/>
            <person name="Takaki Y."/>
            <person name="Nishi S."/>
            <person name="Hori S."/>
            <person name="Arai W."/>
            <person name="Tsubouchi T."/>
            <person name="Morono Y."/>
            <person name="Uchiyama I."/>
            <person name="Ito T."/>
            <person name="Fujiyama A."/>
            <person name="Inagaki F."/>
            <person name="Takami H."/>
        </authorList>
    </citation>
    <scope>NUCLEOTIDE SEQUENCE</scope>
    <source>
        <strain evidence="1">Expedition CK06-06</strain>
    </source>
</reference>
<sequence length="80" mass="9010">MPRLTKDSWQPWHDEIKSFKARESEGLEKDMAALAAHIKKLREICPTDSAGYPTNRALDYLNKLQMSLDGVKSYLASVSG</sequence>
<comment type="caution">
    <text evidence="1">The sequence shown here is derived from an EMBL/GenBank/DDBJ whole genome shotgun (WGS) entry which is preliminary data.</text>
</comment>
<dbReference type="AlphaFoldDB" id="X1QMN1"/>
<name>X1QMN1_9ZZZZ</name>
<evidence type="ECO:0000313" key="1">
    <source>
        <dbReference type="EMBL" id="GAI69817.1"/>
    </source>
</evidence>
<protein>
    <submittedName>
        <fullName evidence="1">Uncharacterized protein</fullName>
    </submittedName>
</protein>